<dbReference type="Pfam" id="PF00004">
    <property type="entry name" value="AAA"/>
    <property type="match status" value="1"/>
</dbReference>
<dbReference type="InterPro" id="IPR027417">
    <property type="entry name" value="P-loop_NTPase"/>
</dbReference>
<evidence type="ECO:0000256" key="11">
    <source>
        <dbReference type="ARBA" id="ARBA00023049"/>
    </source>
</evidence>
<dbReference type="Pfam" id="PF17862">
    <property type="entry name" value="AAA_lid_3"/>
    <property type="match status" value="1"/>
</dbReference>
<evidence type="ECO:0000256" key="14">
    <source>
        <dbReference type="HAMAP-Rule" id="MF_01458"/>
    </source>
</evidence>
<evidence type="ECO:0000256" key="7">
    <source>
        <dbReference type="ARBA" id="ARBA00022801"/>
    </source>
</evidence>
<gene>
    <name evidence="14" type="primary">ftsH</name>
    <name evidence="17" type="ORF">COU30_04085</name>
</gene>
<dbReference type="Gene3D" id="3.40.50.300">
    <property type="entry name" value="P-loop containing nucleotide triphosphate hydrolases"/>
    <property type="match status" value="1"/>
</dbReference>
<dbReference type="PANTHER" id="PTHR23076:SF97">
    <property type="entry name" value="ATP-DEPENDENT ZINC METALLOPROTEASE YME1L1"/>
    <property type="match status" value="1"/>
</dbReference>
<evidence type="ECO:0000256" key="8">
    <source>
        <dbReference type="ARBA" id="ARBA00022833"/>
    </source>
</evidence>
<dbReference type="InterPro" id="IPR003960">
    <property type="entry name" value="ATPase_AAA_CS"/>
</dbReference>
<dbReference type="NCBIfam" id="TIGR01241">
    <property type="entry name" value="FtsH_fam"/>
    <property type="match status" value="1"/>
</dbReference>
<keyword evidence="12 14" id="KW-0472">Membrane</keyword>
<dbReference type="AlphaFoldDB" id="A0A2M6P0B3"/>
<accession>A0A2M6P0B3</accession>
<comment type="cofactor">
    <cofactor evidence="14">
        <name>Zn(2+)</name>
        <dbReference type="ChEBI" id="CHEBI:29105"/>
    </cofactor>
    <text evidence="14">Binds 1 zinc ion per subunit.</text>
</comment>
<keyword evidence="9 14" id="KW-0067">ATP-binding</keyword>
<organism evidence="17 18">
    <name type="scientific">Candidatus Magasanikbacteria bacterium CG10_big_fil_rev_8_21_14_0_10_38_6</name>
    <dbReference type="NCBI Taxonomy" id="1974647"/>
    <lineage>
        <taxon>Bacteria</taxon>
        <taxon>Candidatus Magasanikiibacteriota</taxon>
    </lineage>
</organism>
<dbReference type="FunFam" id="1.20.58.760:FF:000001">
    <property type="entry name" value="ATP-dependent zinc metalloprotease FtsH"/>
    <property type="match status" value="1"/>
</dbReference>
<evidence type="ECO:0000256" key="9">
    <source>
        <dbReference type="ARBA" id="ARBA00022840"/>
    </source>
</evidence>
<dbReference type="GO" id="GO:0006508">
    <property type="term" value="P:proteolysis"/>
    <property type="evidence" value="ECO:0007669"/>
    <property type="project" value="UniProtKB-KW"/>
</dbReference>
<name>A0A2M6P0B3_9BACT</name>
<feature type="active site" evidence="14">
    <location>
        <position position="428"/>
    </location>
</feature>
<comment type="subunit">
    <text evidence="14">Homohexamer.</text>
</comment>
<evidence type="ECO:0000256" key="5">
    <source>
        <dbReference type="ARBA" id="ARBA00022723"/>
    </source>
</evidence>
<dbReference type="InterPro" id="IPR005936">
    <property type="entry name" value="FtsH"/>
</dbReference>
<evidence type="ECO:0000313" key="17">
    <source>
        <dbReference type="EMBL" id="PIR77141.1"/>
    </source>
</evidence>
<feature type="binding site" evidence="14">
    <location>
        <position position="505"/>
    </location>
    <ligand>
        <name>Zn(2+)</name>
        <dbReference type="ChEBI" id="CHEBI:29105"/>
        <note>catalytic</note>
    </ligand>
</feature>
<dbReference type="FunFam" id="1.10.8.60:FF:000001">
    <property type="entry name" value="ATP-dependent zinc metalloprotease FtsH"/>
    <property type="match status" value="1"/>
</dbReference>
<dbReference type="HAMAP" id="MF_01458">
    <property type="entry name" value="FtsH"/>
    <property type="match status" value="1"/>
</dbReference>
<evidence type="ECO:0000259" key="16">
    <source>
        <dbReference type="SMART" id="SM00382"/>
    </source>
</evidence>
<dbReference type="GO" id="GO:0004176">
    <property type="term" value="F:ATP-dependent peptidase activity"/>
    <property type="evidence" value="ECO:0007669"/>
    <property type="project" value="InterPro"/>
</dbReference>
<comment type="caution">
    <text evidence="14">Lacks conserved residue(s) required for the propagation of feature annotation.</text>
</comment>
<comment type="subcellular location">
    <subcellularLocation>
        <location evidence="14">Cell membrane</location>
        <topology evidence="14">Multi-pass membrane protein</topology>
        <orientation evidence="14">Cytoplasmic side</orientation>
    </subcellularLocation>
    <subcellularLocation>
        <location evidence="1">Membrane</location>
    </subcellularLocation>
</comment>
<keyword evidence="6 14" id="KW-0547">Nucleotide-binding</keyword>
<evidence type="ECO:0000256" key="15">
    <source>
        <dbReference type="RuleBase" id="RU003651"/>
    </source>
</evidence>
<dbReference type="GO" id="GO:0005886">
    <property type="term" value="C:plasma membrane"/>
    <property type="evidence" value="ECO:0007669"/>
    <property type="project" value="UniProtKB-SubCell"/>
</dbReference>
<proteinExistence type="inferred from homology"/>
<sequence>MKHLVKNFAIIFLTLFLIAAAVSYSSVGSTKAENVGITVLVEKIQEGTVKSIEVRGDTLHIALSDEESAPLEVRKEFGQPFSDLMDNYGVTSEQLTAIDVTVKDQTGFTFWALALAPYVLPILLIVGLLFFMTRQVQGVNNRAMGFGQSKAKEAKDGGKDKKTFKDVAGAKEAKEELSEIVDFLKDPKKFAEVGAKIPKGVLLMGSPGTGKTLMARAVAGEAGVPFYHISGSEFVEMFVGVGASRVRDLFQKAKKSAPAIIFIDEIDAVGRKRGAGLGGSHDEREQTLNQILVEMDGFEANLGVIVVAATNRPDVLDEALLRPGRFDRRVVIDMPHMSDREQILHVHAKNKPLGKDIDLKKLAERTPGFSGADLESLLNEAAIRAVRHNRKVVHQDDILDSIEKVLLGPQKRSRLMTEHEKEMTAYHEAGHAIVGHFLKYCDPVRKVTIIGRGQAGGYTLSMPERDKRYTTIAQFRDDIAMTLGGYVTEKLVYGDDQLSTGPSSDLKKATQMATAMVKQYGMSTELGPRMYGEREEMIFLAQEIHDKKNYSEQIAQLIDKEINALLQEGLTRARATIEKNRIQMDQLVKVLIAHETVEQDDFNAIMDGTFDVSMMKKLDKVV</sequence>
<protein>
    <recommendedName>
        <fullName evidence="14">ATP-dependent zinc metalloprotease FtsH</fullName>
        <ecNumber evidence="14">3.4.24.-</ecNumber>
    </recommendedName>
</protein>
<dbReference type="SUPFAM" id="SSF140990">
    <property type="entry name" value="FtsH protease domain-like"/>
    <property type="match status" value="1"/>
</dbReference>
<comment type="similarity">
    <text evidence="13 14">In the central section; belongs to the AAA ATPase family.</text>
</comment>
<dbReference type="FunFam" id="3.40.50.300:FF:000001">
    <property type="entry name" value="ATP-dependent zinc metalloprotease FtsH"/>
    <property type="match status" value="1"/>
</dbReference>
<dbReference type="Gene3D" id="1.10.8.60">
    <property type="match status" value="1"/>
</dbReference>
<keyword evidence="14" id="KW-1003">Cell membrane</keyword>
<comment type="function">
    <text evidence="14">Acts as a processive, ATP-dependent zinc metallopeptidase for both cytoplasmic and membrane proteins. Plays a role in the quality control of integral membrane proteins.</text>
</comment>
<evidence type="ECO:0000256" key="10">
    <source>
        <dbReference type="ARBA" id="ARBA00022989"/>
    </source>
</evidence>
<feature type="domain" description="AAA+ ATPase" evidence="16">
    <location>
        <begin position="197"/>
        <end position="336"/>
    </location>
</feature>
<keyword evidence="17" id="KW-0131">Cell cycle</keyword>
<keyword evidence="3 14" id="KW-0645">Protease</keyword>
<keyword evidence="5 14" id="KW-0479">Metal-binding</keyword>
<reference evidence="18" key="1">
    <citation type="submission" date="2017-09" db="EMBL/GenBank/DDBJ databases">
        <title>Depth-based differentiation of microbial function through sediment-hosted aquifers and enrichment of novel symbionts in the deep terrestrial subsurface.</title>
        <authorList>
            <person name="Probst A.J."/>
            <person name="Ladd B."/>
            <person name="Jarett J.K."/>
            <person name="Geller-Mcgrath D.E."/>
            <person name="Sieber C.M.K."/>
            <person name="Emerson J.B."/>
            <person name="Anantharaman K."/>
            <person name="Thomas B.C."/>
            <person name="Malmstrom R."/>
            <person name="Stieglmeier M."/>
            <person name="Klingl A."/>
            <person name="Woyke T."/>
            <person name="Ryan C.M."/>
            <person name="Banfield J.F."/>
        </authorList>
    </citation>
    <scope>NUCLEOTIDE SEQUENCE [LARGE SCALE GENOMIC DNA]</scope>
</reference>
<feature type="binding site" evidence="14">
    <location>
        <position position="431"/>
    </location>
    <ligand>
        <name>Zn(2+)</name>
        <dbReference type="ChEBI" id="CHEBI:29105"/>
        <note>catalytic</note>
    </ligand>
</feature>
<evidence type="ECO:0000256" key="1">
    <source>
        <dbReference type="ARBA" id="ARBA00004370"/>
    </source>
</evidence>
<dbReference type="GO" id="GO:0051301">
    <property type="term" value="P:cell division"/>
    <property type="evidence" value="ECO:0007669"/>
    <property type="project" value="UniProtKB-KW"/>
</dbReference>
<comment type="caution">
    <text evidence="17">The sequence shown here is derived from an EMBL/GenBank/DDBJ whole genome shotgun (WGS) entry which is preliminary data.</text>
</comment>
<keyword evidence="8 14" id="KW-0862">Zinc</keyword>
<feature type="transmembrane region" description="Helical" evidence="14">
    <location>
        <begin position="110"/>
        <end position="132"/>
    </location>
</feature>
<evidence type="ECO:0000256" key="2">
    <source>
        <dbReference type="ARBA" id="ARBA00010044"/>
    </source>
</evidence>
<evidence type="ECO:0000256" key="12">
    <source>
        <dbReference type="ARBA" id="ARBA00023136"/>
    </source>
</evidence>
<dbReference type="InterPro" id="IPR037219">
    <property type="entry name" value="Peptidase_M41-like"/>
</dbReference>
<keyword evidence="4 14" id="KW-0812">Transmembrane</keyword>
<dbReference type="EMBL" id="PFBW01000181">
    <property type="protein sequence ID" value="PIR77141.1"/>
    <property type="molecule type" value="Genomic_DNA"/>
</dbReference>
<dbReference type="SUPFAM" id="SSF52540">
    <property type="entry name" value="P-loop containing nucleoside triphosphate hydrolases"/>
    <property type="match status" value="1"/>
</dbReference>
<keyword evidence="17" id="KW-0132">Cell division</keyword>
<keyword evidence="10 14" id="KW-1133">Transmembrane helix</keyword>
<dbReference type="GO" id="GO:0016887">
    <property type="term" value="F:ATP hydrolysis activity"/>
    <property type="evidence" value="ECO:0007669"/>
    <property type="project" value="UniProtKB-UniRule"/>
</dbReference>
<evidence type="ECO:0000256" key="13">
    <source>
        <dbReference type="ARBA" id="ARBA00061570"/>
    </source>
</evidence>
<dbReference type="PROSITE" id="PS00674">
    <property type="entry name" value="AAA"/>
    <property type="match status" value="1"/>
</dbReference>
<dbReference type="InterPro" id="IPR041569">
    <property type="entry name" value="AAA_lid_3"/>
</dbReference>
<evidence type="ECO:0000313" key="18">
    <source>
        <dbReference type="Proteomes" id="UP000228528"/>
    </source>
</evidence>
<comment type="similarity">
    <text evidence="15">Belongs to the AAA ATPase family.</text>
</comment>
<dbReference type="Proteomes" id="UP000228528">
    <property type="component" value="Unassembled WGS sequence"/>
</dbReference>
<evidence type="ECO:0000256" key="3">
    <source>
        <dbReference type="ARBA" id="ARBA00022670"/>
    </source>
</evidence>
<keyword evidence="7 14" id="KW-0378">Hydrolase</keyword>
<dbReference type="Pfam" id="PF01434">
    <property type="entry name" value="Peptidase_M41"/>
    <property type="match status" value="1"/>
</dbReference>
<dbReference type="InterPro" id="IPR000642">
    <property type="entry name" value="Peptidase_M41"/>
</dbReference>
<dbReference type="InterPro" id="IPR003593">
    <property type="entry name" value="AAA+_ATPase"/>
</dbReference>
<dbReference type="GO" id="GO:0008270">
    <property type="term" value="F:zinc ion binding"/>
    <property type="evidence" value="ECO:0007669"/>
    <property type="project" value="UniProtKB-UniRule"/>
</dbReference>
<dbReference type="InterPro" id="IPR003959">
    <property type="entry name" value="ATPase_AAA_core"/>
</dbReference>
<comment type="similarity">
    <text evidence="2 14">In the C-terminal section; belongs to the peptidase M41 family.</text>
</comment>
<dbReference type="PANTHER" id="PTHR23076">
    <property type="entry name" value="METALLOPROTEASE M41 FTSH"/>
    <property type="match status" value="1"/>
</dbReference>
<keyword evidence="11 14" id="KW-0482">Metalloprotease</keyword>
<dbReference type="EC" id="3.4.24.-" evidence="14"/>
<dbReference type="Gene3D" id="1.20.58.760">
    <property type="entry name" value="Peptidase M41"/>
    <property type="match status" value="1"/>
</dbReference>
<evidence type="ECO:0000256" key="4">
    <source>
        <dbReference type="ARBA" id="ARBA00022692"/>
    </source>
</evidence>
<evidence type="ECO:0000256" key="6">
    <source>
        <dbReference type="ARBA" id="ARBA00022741"/>
    </source>
</evidence>
<feature type="binding site" evidence="14">
    <location>
        <position position="427"/>
    </location>
    <ligand>
        <name>Zn(2+)</name>
        <dbReference type="ChEBI" id="CHEBI:29105"/>
        <note>catalytic</note>
    </ligand>
</feature>
<dbReference type="GO" id="GO:0004222">
    <property type="term" value="F:metalloendopeptidase activity"/>
    <property type="evidence" value="ECO:0007669"/>
    <property type="project" value="InterPro"/>
</dbReference>
<feature type="binding site" evidence="14">
    <location>
        <begin position="205"/>
        <end position="212"/>
    </location>
    <ligand>
        <name>ATP</name>
        <dbReference type="ChEBI" id="CHEBI:30616"/>
    </ligand>
</feature>
<dbReference type="GO" id="GO:0005524">
    <property type="term" value="F:ATP binding"/>
    <property type="evidence" value="ECO:0007669"/>
    <property type="project" value="UniProtKB-UniRule"/>
</dbReference>
<dbReference type="CDD" id="cd19501">
    <property type="entry name" value="RecA-like_FtsH"/>
    <property type="match status" value="1"/>
</dbReference>
<dbReference type="GO" id="GO:0030163">
    <property type="term" value="P:protein catabolic process"/>
    <property type="evidence" value="ECO:0007669"/>
    <property type="project" value="UniProtKB-UniRule"/>
</dbReference>
<dbReference type="SMART" id="SM00382">
    <property type="entry name" value="AAA"/>
    <property type="match status" value="1"/>
</dbReference>